<keyword evidence="1" id="KW-0812">Transmembrane</keyword>
<protein>
    <submittedName>
        <fullName evidence="2">Uncharacterized protein</fullName>
    </submittedName>
</protein>
<dbReference type="InParanoid" id="C5LE71"/>
<sequence length="103" mass="10972">MLEPIYFGMVSALLGALSVLFAKCVSTLLHTLVSNDDSAEDGGGIGIASGTAILIFTLSALCSLMSVYFMNLGLICFKALYILPVYYSLAIVFQTITGGVFFR</sequence>
<keyword evidence="1" id="KW-0472">Membrane</keyword>
<gene>
    <name evidence="2" type="ORF">Pmar_PMAR028822</name>
</gene>
<organism evidence="3">
    <name type="scientific">Perkinsus marinus (strain ATCC 50983 / TXsc)</name>
    <dbReference type="NCBI Taxonomy" id="423536"/>
    <lineage>
        <taxon>Eukaryota</taxon>
        <taxon>Sar</taxon>
        <taxon>Alveolata</taxon>
        <taxon>Perkinsozoa</taxon>
        <taxon>Perkinsea</taxon>
        <taxon>Perkinsida</taxon>
        <taxon>Perkinsidae</taxon>
        <taxon>Perkinsus</taxon>
    </lineage>
</organism>
<keyword evidence="1" id="KW-1133">Transmembrane helix</keyword>
<proteinExistence type="predicted"/>
<name>C5LE71_PERM5</name>
<evidence type="ECO:0000256" key="1">
    <source>
        <dbReference type="SAM" id="Phobius"/>
    </source>
</evidence>
<evidence type="ECO:0000313" key="3">
    <source>
        <dbReference type="Proteomes" id="UP000007800"/>
    </source>
</evidence>
<feature type="non-terminal residue" evidence="2">
    <location>
        <position position="103"/>
    </location>
</feature>
<accession>C5LE71</accession>
<reference evidence="2 3" key="1">
    <citation type="submission" date="2008-07" db="EMBL/GenBank/DDBJ databases">
        <authorList>
            <person name="El-Sayed N."/>
            <person name="Caler E."/>
            <person name="Inman J."/>
            <person name="Amedeo P."/>
            <person name="Hass B."/>
            <person name="Wortman J."/>
        </authorList>
    </citation>
    <scope>NUCLEOTIDE SEQUENCE [LARGE SCALE GENOMIC DNA]</scope>
    <source>
        <strain evidence="3">ATCC 50983 / TXsc</strain>
    </source>
</reference>
<evidence type="ECO:0000313" key="2">
    <source>
        <dbReference type="EMBL" id="EER04972.1"/>
    </source>
</evidence>
<dbReference type="RefSeq" id="XP_002773156.1">
    <property type="nucleotide sequence ID" value="XM_002773110.1"/>
</dbReference>
<feature type="transmembrane region" description="Helical" evidence="1">
    <location>
        <begin position="81"/>
        <end position="102"/>
    </location>
</feature>
<dbReference type="EMBL" id="GG681146">
    <property type="protein sequence ID" value="EER04972.1"/>
    <property type="molecule type" value="Genomic_DNA"/>
</dbReference>
<dbReference type="AlphaFoldDB" id="C5LE71"/>
<dbReference type="GeneID" id="9050496"/>
<feature type="transmembrane region" description="Helical" evidence="1">
    <location>
        <begin position="46"/>
        <end position="69"/>
    </location>
</feature>
<keyword evidence="3" id="KW-1185">Reference proteome</keyword>
<dbReference type="Proteomes" id="UP000007800">
    <property type="component" value="Unassembled WGS sequence"/>
</dbReference>
<dbReference type="OrthoDB" id="165382at2759"/>